<feature type="transmembrane region" description="Helical" evidence="7">
    <location>
        <begin position="6"/>
        <end position="24"/>
    </location>
</feature>
<feature type="transmembrane region" description="Helical" evidence="7">
    <location>
        <begin position="272"/>
        <end position="291"/>
    </location>
</feature>
<accession>A0A9E7AN11</accession>
<evidence type="ECO:0000313" key="8">
    <source>
        <dbReference type="EMBL" id="UQF77948.1"/>
    </source>
</evidence>
<comment type="subcellular location">
    <subcellularLocation>
        <location evidence="1">Membrane</location>
        <topology evidence="1">Multi-pass membrane protein</topology>
    </subcellularLocation>
</comment>
<dbReference type="GO" id="GO:0016020">
    <property type="term" value="C:membrane"/>
    <property type="evidence" value="ECO:0007669"/>
    <property type="project" value="UniProtKB-SubCell"/>
</dbReference>
<dbReference type="GO" id="GO:0055085">
    <property type="term" value="P:transmembrane transport"/>
    <property type="evidence" value="ECO:0007669"/>
    <property type="project" value="InterPro"/>
</dbReference>
<proteinExistence type="predicted"/>
<dbReference type="EMBL" id="CP097092">
    <property type="protein sequence ID" value="UQF77948.1"/>
    <property type="molecule type" value="Genomic_DNA"/>
</dbReference>
<organism evidence="8 9">
    <name type="scientific">Lancefieldella parvula</name>
    <dbReference type="NCBI Taxonomy" id="1382"/>
    <lineage>
        <taxon>Bacteria</taxon>
        <taxon>Bacillati</taxon>
        <taxon>Actinomycetota</taxon>
        <taxon>Coriobacteriia</taxon>
        <taxon>Coriobacteriales</taxon>
        <taxon>Atopobiaceae</taxon>
        <taxon>Lancefieldella</taxon>
    </lineage>
</organism>
<keyword evidence="3" id="KW-1003">Cell membrane</keyword>
<keyword evidence="5 7" id="KW-1133">Transmembrane helix</keyword>
<evidence type="ECO:0000256" key="1">
    <source>
        <dbReference type="ARBA" id="ARBA00004141"/>
    </source>
</evidence>
<dbReference type="PANTHER" id="PTHR36838:SF1">
    <property type="entry name" value="SLR1864 PROTEIN"/>
    <property type="match status" value="1"/>
</dbReference>
<feature type="transmembrane region" description="Helical" evidence="7">
    <location>
        <begin position="71"/>
        <end position="89"/>
    </location>
</feature>
<feature type="transmembrane region" description="Helical" evidence="7">
    <location>
        <begin position="132"/>
        <end position="151"/>
    </location>
</feature>
<sequence>MSVFLTSLQNVLPIILIIVLGYVLRKINWLNETFAGQASKLIMNVALPSSIFVAVLKNLSLNQLLQLGPSVLIAAISFTLSYVVGFLVINVFRIQPGRRGLMLNTFANANTIFIGMPLNLALFGEHAVPYFLVYYIMNTISTWAIGIFFIYGDPMPTENDGEKNNAAEHKFNISKLLPPPLLGFLVALVFLVFNIPVPAVVNTGLTYLGNLVTPLSLIYIGIILQETGLSSIRIDRDTAITLIGKFVIAPLIMVGVIMAFTGVFGTQNVLETRTFIIQAAVPALTVLPILANEGKADVKFATNVVATSTVLFAIVIPIVMTIIG</sequence>
<dbReference type="AlphaFoldDB" id="A0A9E7AN11"/>
<dbReference type="PANTHER" id="PTHR36838">
    <property type="entry name" value="AUXIN EFFLUX CARRIER FAMILY PROTEIN"/>
    <property type="match status" value="1"/>
</dbReference>
<evidence type="ECO:0000256" key="7">
    <source>
        <dbReference type="SAM" id="Phobius"/>
    </source>
</evidence>
<feature type="transmembrane region" description="Helical" evidence="7">
    <location>
        <begin position="303"/>
        <end position="323"/>
    </location>
</feature>
<dbReference type="Pfam" id="PF03547">
    <property type="entry name" value="Mem_trans"/>
    <property type="match status" value="1"/>
</dbReference>
<evidence type="ECO:0000256" key="2">
    <source>
        <dbReference type="ARBA" id="ARBA00022448"/>
    </source>
</evidence>
<evidence type="ECO:0000256" key="6">
    <source>
        <dbReference type="ARBA" id="ARBA00023136"/>
    </source>
</evidence>
<reference evidence="8" key="1">
    <citation type="submission" date="2022-05" db="EMBL/GenBank/DDBJ databases">
        <title>Using nanopore sequencing to obtain complete genomes from saliva samples.</title>
        <authorList>
            <person name="Baker J.L."/>
        </authorList>
    </citation>
    <scope>NUCLEOTIDE SEQUENCE</scope>
    <source>
        <strain evidence="8">JCVI-JB-Lp32</strain>
    </source>
</reference>
<protein>
    <submittedName>
        <fullName evidence="8">AEC family transporter</fullName>
    </submittedName>
</protein>
<dbReference type="InterPro" id="IPR004776">
    <property type="entry name" value="Mem_transp_PIN-like"/>
</dbReference>
<feature type="transmembrane region" description="Helical" evidence="7">
    <location>
        <begin position="207"/>
        <end position="225"/>
    </location>
</feature>
<name>A0A9E7AN11_9ACTN</name>
<feature type="transmembrane region" description="Helical" evidence="7">
    <location>
        <begin position="246"/>
        <end position="266"/>
    </location>
</feature>
<keyword evidence="2" id="KW-0813">Transport</keyword>
<evidence type="ECO:0000256" key="5">
    <source>
        <dbReference type="ARBA" id="ARBA00022989"/>
    </source>
</evidence>
<feature type="transmembrane region" description="Helical" evidence="7">
    <location>
        <begin position="181"/>
        <end position="201"/>
    </location>
</feature>
<keyword evidence="6 7" id="KW-0472">Membrane</keyword>
<keyword evidence="4 7" id="KW-0812">Transmembrane</keyword>
<feature type="transmembrane region" description="Helical" evidence="7">
    <location>
        <begin position="101"/>
        <end position="120"/>
    </location>
</feature>
<evidence type="ECO:0000313" key="9">
    <source>
        <dbReference type="Proteomes" id="UP000831562"/>
    </source>
</evidence>
<gene>
    <name evidence="8" type="ORF">M3I19_06650</name>
</gene>
<evidence type="ECO:0000256" key="3">
    <source>
        <dbReference type="ARBA" id="ARBA00022475"/>
    </source>
</evidence>
<feature type="transmembrane region" description="Helical" evidence="7">
    <location>
        <begin position="45"/>
        <end position="65"/>
    </location>
</feature>
<dbReference type="Proteomes" id="UP000831562">
    <property type="component" value="Chromosome"/>
</dbReference>
<evidence type="ECO:0000256" key="4">
    <source>
        <dbReference type="ARBA" id="ARBA00022692"/>
    </source>
</evidence>